<proteinExistence type="predicted"/>
<sequence length="304" mass="33828">MVSIAILVLLCLQFVYADFPNDMFYHHHPDLIDADINQHFSQPNNRLAQPDSNQGYQDNYNYYGRLPPPPPPPQRNAYNSDPYGRNDYGYARNDYSYARNAAYDYGRANYDNNGRANYNNNGRANYNNNGRANGNSQKIAYNEDGSINWERSKAAVNRNQAQQDDYPYDSRQSSGGQGDSFHEEPGFVGGLRLAGALPDDGYHRGEGTYYDLETHVGSCGKQSQNMELVAAVNAQEMGQEEGSQNPHCGQQIEVVGPSGKSIHVTVVDNCKTCQTGGLDLSPAAFEELGDFSHGSIPIKWKFIE</sequence>
<dbReference type="OrthoDB" id="406505at2759"/>
<feature type="region of interest" description="Disordered" evidence="2">
    <location>
        <begin position="158"/>
        <end position="184"/>
    </location>
</feature>
<evidence type="ECO:0000256" key="2">
    <source>
        <dbReference type="SAM" id="MobiDB-lite"/>
    </source>
</evidence>
<dbReference type="STRING" id="4846.A0A367KRH5"/>
<dbReference type="EMBL" id="PJQM01000591">
    <property type="protein sequence ID" value="RCI04740.1"/>
    <property type="molecule type" value="Genomic_DNA"/>
</dbReference>
<dbReference type="InterPro" id="IPR051477">
    <property type="entry name" value="Expansin_CellWall"/>
</dbReference>
<gene>
    <name evidence="5" type="ORF">CU098_012236</name>
</gene>
<dbReference type="AlphaFoldDB" id="A0A367KRH5"/>
<dbReference type="SUPFAM" id="SSF50685">
    <property type="entry name" value="Barwin-like endoglucanases"/>
    <property type="match status" value="1"/>
</dbReference>
<evidence type="ECO:0000259" key="4">
    <source>
        <dbReference type="Pfam" id="PF03330"/>
    </source>
</evidence>
<evidence type="ECO:0000313" key="6">
    <source>
        <dbReference type="Proteomes" id="UP000253551"/>
    </source>
</evidence>
<accession>A0A367KRH5</accession>
<dbReference type="PANTHER" id="PTHR31836">
    <property type="match status" value="1"/>
</dbReference>
<evidence type="ECO:0000256" key="1">
    <source>
        <dbReference type="ARBA" id="ARBA00022729"/>
    </source>
</evidence>
<keyword evidence="1 3" id="KW-0732">Signal</keyword>
<comment type="caution">
    <text evidence="5">The sequence shown here is derived from an EMBL/GenBank/DDBJ whole genome shotgun (WGS) entry which is preliminary data.</text>
</comment>
<reference evidence="5 6" key="1">
    <citation type="journal article" date="2018" name="G3 (Bethesda)">
        <title>Phylogenetic and Phylogenomic Definition of Rhizopus Species.</title>
        <authorList>
            <person name="Gryganskyi A.P."/>
            <person name="Golan J."/>
            <person name="Dolatabadi S."/>
            <person name="Mondo S."/>
            <person name="Robb S."/>
            <person name="Idnurm A."/>
            <person name="Muszewska A."/>
            <person name="Steczkiewicz K."/>
            <person name="Masonjones S."/>
            <person name="Liao H.L."/>
            <person name="Gajdeczka M.T."/>
            <person name="Anike F."/>
            <person name="Vuek A."/>
            <person name="Anishchenko I.M."/>
            <person name="Voigt K."/>
            <person name="de Hoog G.S."/>
            <person name="Smith M.E."/>
            <person name="Heitman J."/>
            <person name="Vilgalys R."/>
            <person name="Stajich J.E."/>
        </authorList>
    </citation>
    <scope>NUCLEOTIDE SEQUENCE [LARGE SCALE GENOMIC DNA]</scope>
    <source>
        <strain evidence="5 6">LSU 92-RS-03</strain>
    </source>
</reference>
<dbReference type="Pfam" id="PF03330">
    <property type="entry name" value="DPBB_1"/>
    <property type="match status" value="1"/>
</dbReference>
<dbReference type="Gene3D" id="2.40.40.10">
    <property type="entry name" value="RlpA-like domain"/>
    <property type="match status" value="1"/>
</dbReference>
<dbReference type="Proteomes" id="UP000253551">
    <property type="component" value="Unassembled WGS sequence"/>
</dbReference>
<keyword evidence="6" id="KW-1185">Reference proteome</keyword>
<feature type="region of interest" description="Disordered" evidence="2">
    <location>
        <begin position="114"/>
        <end position="138"/>
    </location>
</feature>
<feature type="chain" id="PRO_5016611500" description="RlpA-like protein double-psi beta-barrel domain-containing protein" evidence="3">
    <location>
        <begin position="18"/>
        <end position="304"/>
    </location>
</feature>
<dbReference type="PANTHER" id="PTHR31836:SF21">
    <property type="entry name" value="EXPANSIN-LIKE PROTEIN 7"/>
    <property type="match status" value="1"/>
</dbReference>
<evidence type="ECO:0000256" key="3">
    <source>
        <dbReference type="SAM" id="SignalP"/>
    </source>
</evidence>
<dbReference type="InterPro" id="IPR009009">
    <property type="entry name" value="RlpA-like_DPBB"/>
</dbReference>
<dbReference type="InterPro" id="IPR036908">
    <property type="entry name" value="RlpA-like_sf"/>
</dbReference>
<feature type="compositionally biased region" description="Low complexity" evidence="2">
    <location>
        <begin position="114"/>
        <end position="135"/>
    </location>
</feature>
<feature type="region of interest" description="Disordered" evidence="2">
    <location>
        <begin position="41"/>
        <end position="91"/>
    </location>
</feature>
<name>A0A367KRH5_RHIST</name>
<feature type="domain" description="RlpA-like protein double-psi beta-barrel" evidence="4">
    <location>
        <begin position="205"/>
        <end position="299"/>
    </location>
</feature>
<evidence type="ECO:0000313" key="5">
    <source>
        <dbReference type="EMBL" id="RCI04740.1"/>
    </source>
</evidence>
<feature type="compositionally biased region" description="Low complexity" evidence="2">
    <location>
        <begin position="53"/>
        <end position="64"/>
    </location>
</feature>
<organism evidence="5 6">
    <name type="scientific">Rhizopus stolonifer</name>
    <name type="common">Rhizopus nigricans</name>
    <dbReference type="NCBI Taxonomy" id="4846"/>
    <lineage>
        <taxon>Eukaryota</taxon>
        <taxon>Fungi</taxon>
        <taxon>Fungi incertae sedis</taxon>
        <taxon>Mucoromycota</taxon>
        <taxon>Mucoromycotina</taxon>
        <taxon>Mucoromycetes</taxon>
        <taxon>Mucorales</taxon>
        <taxon>Mucorineae</taxon>
        <taxon>Rhizopodaceae</taxon>
        <taxon>Rhizopus</taxon>
    </lineage>
</organism>
<feature type="signal peptide" evidence="3">
    <location>
        <begin position="1"/>
        <end position="17"/>
    </location>
</feature>
<dbReference type="CDD" id="cd22191">
    <property type="entry name" value="DPBB_RlpA_EXP_N-like"/>
    <property type="match status" value="1"/>
</dbReference>
<feature type="compositionally biased region" description="Polar residues" evidence="2">
    <location>
        <begin position="41"/>
        <end position="52"/>
    </location>
</feature>
<protein>
    <recommendedName>
        <fullName evidence="4">RlpA-like protein double-psi beta-barrel domain-containing protein</fullName>
    </recommendedName>
</protein>